<dbReference type="RefSeq" id="WP_139465611.1">
    <property type="nucleotide sequence ID" value="NZ_VDHJ01000007.1"/>
</dbReference>
<evidence type="ECO:0000259" key="2">
    <source>
        <dbReference type="PROSITE" id="PS50146"/>
    </source>
</evidence>
<feature type="domain" description="DAGKc" evidence="2">
    <location>
        <begin position="3"/>
        <end position="134"/>
    </location>
</feature>
<dbReference type="SMART" id="SM00046">
    <property type="entry name" value="DAGKc"/>
    <property type="match status" value="1"/>
</dbReference>
<feature type="compositionally biased region" description="Acidic residues" evidence="1">
    <location>
        <begin position="39"/>
        <end position="49"/>
    </location>
</feature>
<accession>A0A5C4U3J6</accession>
<dbReference type="Pfam" id="PF00781">
    <property type="entry name" value="DAGK_cat"/>
    <property type="match status" value="1"/>
</dbReference>
<dbReference type="GO" id="GO:0019242">
    <property type="term" value="P:methylglyoxal biosynthetic process"/>
    <property type="evidence" value="ECO:0007669"/>
    <property type="project" value="InterPro"/>
</dbReference>
<dbReference type="SUPFAM" id="SSF111331">
    <property type="entry name" value="NAD kinase/diacylglycerol kinase-like"/>
    <property type="match status" value="1"/>
</dbReference>
<name>A0A5C4U3J6_9CORY</name>
<dbReference type="GO" id="GO:0005829">
    <property type="term" value="C:cytosol"/>
    <property type="evidence" value="ECO:0007669"/>
    <property type="project" value="TreeGrafter"/>
</dbReference>
<dbReference type="Proteomes" id="UP000312032">
    <property type="component" value="Unassembled WGS sequence"/>
</dbReference>
<dbReference type="InterPro" id="IPR017438">
    <property type="entry name" value="ATP-NAD_kinase_N"/>
</dbReference>
<dbReference type="InterPro" id="IPR001206">
    <property type="entry name" value="Diacylglycerol_kinase_cat_dom"/>
</dbReference>
<dbReference type="OrthoDB" id="142078at2"/>
<dbReference type="PANTHER" id="PTHR30492:SF0">
    <property type="entry name" value="METHYLGLYOXAL SYNTHASE"/>
    <property type="match status" value="1"/>
</dbReference>
<sequence>MSHNNQRAVIVFNPVKIEREELEPLVKAAASKHGWQEPEWVETTEDDPGEGQAKEAAADGADMVLACGGDGTVRAVSTGLRDTEAAMGIIPQGTGNLLARNLGLPLGMEKAIDVAFGGADRVIDFCAADVVDESGEERTIPFAVMAGVGIDAQMIENTDDDLKKKTGVFAYAVAVIKSLGGGNRLNLTYRIDEGEETKTRAHSVIVGNCGELIGAIELIPDAEPDDGLIDLLIMRPKGVFGWIPIICRIAGQIAWKYLGRGKRFDGAKHTSDDVHYATGHTVSVELSQPEVFEVDGDTVGKVRSFAIRLDPLSLSVRVPQDA</sequence>
<evidence type="ECO:0000256" key="1">
    <source>
        <dbReference type="SAM" id="MobiDB-lite"/>
    </source>
</evidence>
<protein>
    <recommendedName>
        <fullName evidence="2">DAGKc domain-containing protein</fullName>
    </recommendedName>
</protein>
<keyword evidence="4" id="KW-1185">Reference proteome</keyword>
<dbReference type="EMBL" id="VDHJ01000007">
    <property type="protein sequence ID" value="TNL97648.1"/>
    <property type="molecule type" value="Genomic_DNA"/>
</dbReference>
<evidence type="ECO:0000313" key="3">
    <source>
        <dbReference type="EMBL" id="TNL97648.1"/>
    </source>
</evidence>
<organism evidence="3 4">
    <name type="scientific">Corynebacterium tapiri</name>
    <dbReference type="NCBI Taxonomy" id="1448266"/>
    <lineage>
        <taxon>Bacteria</taxon>
        <taxon>Bacillati</taxon>
        <taxon>Actinomycetota</taxon>
        <taxon>Actinomycetes</taxon>
        <taxon>Mycobacteriales</taxon>
        <taxon>Corynebacteriaceae</taxon>
        <taxon>Corynebacterium</taxon>
    </lineage>
</organism>
<dbReference type="AlphaFoldDB" id="A0A5C4U3J6"/>
<feature type="region of interest" description="Disordered" evidence="1">
    <location>
        <begin position="30"/>
        <end position="53"/>
    </location>
</feature>
<gene>
    <name evidence="3" type="ORF">FHE74_06065</name>
</gene>
<dbReference type="PROSITE" id="PS50146">
    <property type="entry name" value="DAGK"/>
    <property type="match status" value="1"/>
</dbReference>
<dbReference type="Gene3D" id="2.60.200.40">
    <property type="match status" value="1"/>
</dbReference>
<dbReference type="InterPro" id="IPR016064">
    <property type="entry name" value="NAD/diacylglycerol_kinase_sf"/>
</dbReference>
<dbReference type="GO" id="GO:0016301">
    <property type="term" value="F:kinase activity"/>
    <property type="evidence" value="ECO:0007669"/>
    <property type="project" value="InterPro"/>
</dbReference>
<comment type="caution">
    <text evidence="3">The sequence shown here is derived from an EMBL/GenBank/DDBJ whole genome shotgun (WGS) entry which is preliminary data.</text>
</comment>
<dbReference type="PANTHER" id="PTHR30492">
    <property type="entry name" value="METHYLGLYOXAL SYNTHASE"/>
    <property type="match status" value="1"/>
</dbReference>
<dbReference type="Pfam" id="PF19279">
    <property type="entry name" value="YegS_C"/>
    <property type="match status" value="1"/>
</dbReference>
<dbReference type="GO" id="GO:0008929">
    <property type="term" value="F:methylglyoxal synthase activity"/>
    <property type="evidence" value="ECO:0007669"/>
    <property type="project" value="InterPro"/>
</dbReference>
<reference evidence="3 4" key="1">
    <citation type="submission" date="2019-06" db="EMBL/GenBank/DDBJ databases">
        <authorList>
            <person name="Li J."/>
        </authorList>
    </citation>
    <scope>NUCLEOTIDE SEQUENCE [LARGE SCALE GENOMIC DNA]</scope>
    <source>
        <strain evidence="3 4">LMG 28165</strain>
    </source>
</reference>
<dbReference type="InterPro" id="IPR004363">
    <property type="entry name" value="Methylgl_synth"/>
</dbReference>
<dbReference type="InterPro" id="IPR045540">
    <property type="entry name" value="YegS/DAGK_C"/>
</dbReference>
<evidence type="ECO:0000313" key="4">
    <source>
        <dbReference type="Proteomes" id="UP000312032"/>
    </source>
</evidence>
<dbReference type="Gene3D" id="3.40.50.10330">
    <property type="entry name" value="Probable inorganic polyphosphate/atp-NAD kinase, domain 1"/>
    <property type="match status" value="1"/>
</dbReference>
<proteinExistence type="predicted"/>